<dbReference type="OrthoDB" id="548147at2759"/>
<feature type="region of interest" description="Disordered" evidence="1">
    <location>
        <begin position="142"/>
        <end position="185"/>
    </location>
</feature>
<evidence type="ECO:0000256" key="1">
    <source>
        <dbReference type="SAM" id="MobiDB-lite"/>
    </source>
</evidence>
<feature type="region of interest" description="Disordered" evidence="1">
    <location>
        <begin position="32"/>
        <end position="93"/>
    </location>
</feature>
<dbReference type="Proteomes" id="UP001165080">
    <property type="component" value="Unassembled WGS sequence"/>
</dbReference>
<accession>A0A9W6F6X3</accession>
<evidence type="ECO:0000313" key="3">
    <source>
        <dbReference type="Proteomes" id="UP001165080"/>
    </source>
</evidence>
<protein>
    <submittedName>
        <fullName evidence="2">Uncharacterized protein</fullName>
    </submittedName>
</protein>
<feature type="compositionally biased region" description="Low complexity" evidence="1">
    <location>
        <begin position="37"/>
        <end position="48"/>
    </location>
</feature>
<evidence type="ECO:0000313" key="2">
    <source>
        <dbReference type="EMBL" id="GLC58707.1"/>
    </source>
</evidence>
<reference evidence="2 3" key="1">
    <citation type="journal article" date="2023" name="Commun. Biol.">
        <title>Reorganization of the ancestral sex-determining regions during the evolution of trioecy in Pleodorina starrii.</title>
        <authorList>
            <person name="Takahashi K."/>
            <person name="Suzuki S."/>
            <person name="Kawai-Toyooka H."/>
            <person name="Yamamoto K."/>
            <person name="Hamaji T."/>
            <person name="Ootsuki R."/>
            <person name="Yamaguchi H."/>
            <person name="Kawachi M."/>
            <person name="Higashiyama T."/>
            <person name="Nozaki H."/>
        </authorList>
    </citation>
    <scope>NUCLEOTIDE SEQUENCE [LARGE SCALE GENOMIC DNA]</scope>
    <source>
        <strain evidence="2 3">NIES-4479</strain>
    </source>
</reference>
<keyword evidence="3" id="KW-1185">Reference proteome</keyword>
<organism evidence="2 3">
    <name type="scientific">Pleodorina starrii</name>
    <dbReference type="NCBI Taxonomy" id="330485"/>
    <lineage>
        <taxon>Eukaryota</taxon>
        <taxon>Viridiplantae</taxon>
        <taxon>Chlorophyta</taxon>
        <taxon>core chlorophytes</taxon>
        <taxon>Chlorophyceae</taxon>
        <taxon>CS clade</taxon>
        <taxon>Chlamydomonadales</taxon>
        <taxon>Volvocaceae</taxon>
        <taxon>Pleodorina</taxon>
    </lineage>
</organism>
<dbReference type="EMBL" id="BRXU01000024">
    <property type="protein sequence ID" value="GLC58707.1"/>
    <property type="molecule type" value="Genomic_DNA"/>
</dbReference>
<name>A0A9W6F6X3_9CHLO</name>
<gene>
    <name evidence="2" type="primary">PLEST006960</name>
    <name evidence="2" type="ORF">PLESTB_001392100</name>
</gene>
<proteinExistence type="predicted"/>
<dbReference type="AlphaFoldDB" id="A0A9W6F6X3"/>
<feature type="compositionally biased region" description="Low complexity" evidence="1">
    <location>
        <begin position="81"/>
        <end position="93"/>
    </location>
</feature>
<sequence>MLRTLGFATRRREVLRQSCPVLHLVNLLPEGSTDNQALPAASDLASASPPSPRSGCPHKATASRWLSTPCSQRLAASDEQAPSPSSSAVTPTCAANAASTPTPFFAPSFARAACYRRPLSRLCMEAAPLTTAAALQRYLNTHPSHHHHQQQTRSASSSAAAKAKGRGGTGGAKTAATSAPPRVRTPDWARMPLLLDAVPAVMRRRASRLATLHKQLQTEVTKAEAGGWAAAGKLAQAEAAVRALPVPPKDKGESDLAAATAPGTSFESAHATLKELCRRGVCLGSEQHLAPLLRKASSAGQLSAALELLRTNHLMQAAARLGAHDAAHSGLHGVVVEECQRLRAAAPLVELWDSLYEYGMEPSREAAQAAVQAAVALRDGPAAAALLALSCQYSQEPLAAEAVPSVLGLLEADNADEAAKLRQLLPRLGFPDTA</sequence>
<comment type="caution">
    <text evidence="2">The sequence shown here is derived from an EMBL/GenBank/DDBJ whole genome shotgun (WGS) entry which is preliminary data.</text>
</comment>
<feature type="compositionally biased region" description="Low complexity" evidence="1">
    <location>
        <begin position="152"/>
        <end position="162"/>
    </location>
</feature>